<dbReference type="EMBL" id="CP015378">
    <property type="protein sequence ID" value="ANC77638.1"/>
    <property type="molecule type" value="Genomic_DNA"/>
</dbReference>
<dbReference type="RefSeq" id="WP_066395556.1">
    <property type="nucleotide sequence ID" value="NZ_CP015378.1"/>
</dbReference>
<reference evidence="3 4" key="1">
    <citation type="submission" date="2016-04" db="EMBL/GenBank/DDBJ databases">
        <title>Complete genome sequence of Fictibacillus phosphorivorans G25-29, a strain toxic to nematodes.</title>
        <authorList>
            <person name="Zheng Z."/>
        </authorList>
    </citation>
    <scope>NUCLEOTIDE SEQUENCE [LARGE SCALE GENOMIC DNA]</scope>
    <source>
        <strain evidence="3 4">G25-29</strain>
    </source>
</reference>
<organism evidence="3 4">
    <name type="scientific">Fictibacillus phosphorivorans</name>
    <dbReference type="NCBI Taxonomy" id="1221500"/>
    <lineage>
        <taxon>Bacteria</taxon>
        <taxon>Bacillati</taxon>
        <taxon>Bacillota</taxon>
        <taxon>Bacilli</taxon>
        <taxon>Bacillales</taxon>
        <taxon>Fictibacillaceae</taxon>
        <taxon>Fictibacillus</taxon>
    </lineage>
</organism>
<feature type="domain" description="YCII-related" evidence="2">
    <location>
        <begin position="18"/>
        <end position="81"/>
    </location>
</feature>
<dbReference type="AlphaFoldDB" id="A0A160IMR4"/>
<dbReference type="Gene3D" id="3.30.70.1060">
    <property type="entry name" value="Dimeric alpha+beta barrel"/>
    <property type="match status" value="1"/>
</dbReference>
<dbReference type="KEGG" id="fpn:ABE65_012860"/>
<dbReference type="InterPro" id="IPR005545">
    <property type="entry name" value="YCII"/>
</dbReference>
<accession>A0A160IMR4</accession>
<dbReference type="STRING" id="1221500.ABE65_012860"/>
<keyword evidence="4" id="KW-1185">Reference proteome</keyword>
<dbReference type="InterPro" id="IPR011008">
    <property type="entry name" value="Dimeric_a/b-barrel"/>
</dbReference>
<comment type="similarity">
    <text evidence="1">Belongs to the YciI family.</text>
</comment>
<dbReference type="SUPFAM" id="SSF54909">
    <property type="entry name" value="Dimeric alpha+beta barrel"/>
    <property type="match status" value="1"/>
</dbReference>
<name>A0A160IMR4_9BACL</name>
<sequence length="98" mass="11233">MEVTEYLYQIKPVRSDFMENQTQEEQETLQSHFQYLQNLLENGKLVLAGPCLDASFGVVILQNTHEKEAQEIMGNDPAVKGKIMTGQLYPFRVSLIKK</sequence>
<proteinExistence type="inferred from homology"/>
<evidence type="ECO:0000313" key="3">
    <source>
        <dbReference type="EMBL" id="ANC77638.1"/>
    </source>
</evidence>
<evidence type="ECO:0000313" key="4">
    <source>
        <dbReference type="Proteomes" id="UP000076623"/>
    </source>
</evidence>
<evidence type="ECO:0000259" key="2">
    <source>
        <dbReference type="Pfam" id="PF03795"/>
    </source>
</evidence>
<dbReference type="Proteomes" id="UP000076623">
    <property type="component" value="Chromosome"/>
</dbReference>
<dbReference type="Pfam" id="PF03795">
    <property type="entry name" value="YCII"/>
    <property type="match status" value="1"/>
</dbReference>
<protein>
    <recommendedName>
        <fullName evidence="2">YCII-related domain-containing protein</fullName>
    </recommendedName>
</protein>
<evidence type="ECO:0000256" key="1">
    <source>
        <dbReference type="ARBA" id="ARBA00007689"/>
    </source>
</evidence>
<gene>
    <name evidence="3" type="ORF">ABE65_012860</name>
</gene>